<feature type="region of interest" description="Disordered" evidence="1">
    <location>
        <begin position="417"/>
        <end position="444"/>
    </location>
</feature>
<feature type="region of interest" description="Disordered" evidence="1">
    <location>
        <begin position="1"/>
        <end position="50"/>
    </location>
</feature>
<dbReference type="Pfam" id="PF10536">
    <property type="entry name" value="PMD"/>
    <property type="match status" value="1"/>
</dbReference>
<organism evidence="3">
    <name type="scientific">Fagus sylvatica</name>
    <name type="common">Beechnut</name>
    <dbReference type="NCBI Taxonomy" id="28930"/>
    <lineage>
        <taxon>Eukaryota</taxon>
        <taxon>Viridiplantae</taxon>
        <taxon>Streptophyta</taxon>
        <taxon>Embryophyta</taxon>
        <taxon>Tracheophyta</taxon>
        <taxon>Spermatophyta</taxon>
        <taxon>Magnoliopsida</taxon>
        <taxon>eudicotyledons</taxon>
        <taxon>Gunneridae</taxon>
        <taxon>Pentapetalae</taxon>
        <taxon>rosids</taxon>
        <taxon>fabids</taxon>
        <taxon>Fagales</taxon>
        <taxon>Fagaceae</taxon>
        <taxon>Fagus</taxon>
    </lineage>
</organism>
<accession>A0A2N9IAP6</accession>
<sequence length="921" mass="100090">MASFSSNPSPGPAMANGGGSENPMADVETVAGDIDGKSIDPSRFSPVPEDDRESFIFPLFDPWYDNGDNFPGDMQPVPIDFEFPCSASADWAHWVADEFLDADFCGLLEQAGVAEAILLSRSCNMYRDTEMLWQILRRWCASTHTFFFSWGEFTITLEDVENHWMLPVLGDMDSSAGPTTLSTVPLSSPTGSIGNKNSQRREKFRNMSRHILSRYPDLKVNLPLVYRWVGLRVKDPDLVPSLDFEECTVWRPYSYSYACFSCHSILYWFSDIASQNFELLPDDKYRGSLVWTKECQEYWLKVAAAMADYVDQGRGTRIPLPNHHTHPVESVTLSPPTQTAISYADRQNLGFAEWDELRGGSKKVYSSRSDPSSATVKPKPKSPAKTPSKRPKVAINRSMIPLSELGDRSLIALGTSKKSAVKTSKVQKKLDVGSQEESAVGPPIPSKEAVALSFVVQKKPTPPPNKAWSKSQSKSTVALKKAKGKSVEKSTATPSSSGEESLVVSTTPFEKRPAIPVPSGTMYDRTRSKRNAAVEQAKSKELSGDDDVIDTGVEMTEVDEGIVEWEEMALEITGDVTTKDEATPVMADEAVYETAPIMADEISIGLVGEAHVGTAYGIAPVVADEASAGAVDEACAGTALEIVPVTTDEASVGFAAEDSHDQDANSVDSEETTLNEPQPLQIIPFSDRHAIPRFERVLREESSFTGEEHSLSGISIGSQVPALGGTLAQDVESGGVADTEVLEVDTIPASDISLADKSGKASAAVEKEGVAHVLSTVASSSQTQSAMKRLIAKFEDFTAHFKFGAEFGGPMLSLLGNVLADMRRTSFKTLTESQILSWRSVVQDLIAVGFDLDFMLEHLRKMASKFFSKAIANEMKIVRDHISSLQSTLAVLASYQGELMSAVAASLEVDKVASPIDGLFD</sequence>
<evidence type="ECO:0000259" key="2">
    <source>
        <dbReference type="Pfam" id="PF10536"/>
    </source>
</evidence>
<feature type="compositionally biased region" description="Basic residues" evidence="1">
    <location>
        <begin position="378"/>
        <end position="392"/>
    </location>
</feature>
<protein>
    <recommendedName>
        <fullName evidence="2">Aminotransferase-like plant mobile domain-containing protein</fullName>
    </recommendedName>
</protein>
<evidence type="ECO:0000313" key="3">
    <source>
        <dbReference type="EMBL" id="SPD21762.1"/>
    </source>
</evidence>
<reference evidence="3" key="1">
    <citation type="submission" date="2018-02" db="EMBL/GenBank/DDBJ databases">
        <authorList>
            <person name="Cohen D.B."/>
            <person name="Kent A.D."/>
        </authorList>
    </citation>
    <scope>NUCLEOTIDE SEQUENCE</scope>
</reference>
<evidence type="ECO:0000256" key="1">
    <source>
        <dbReference type="SAM" id="MobiDB-lite"/>
    </source>
</evidence>
<feature type="compositionally biased region" description="Polar residues" evidence="1">
    <location>
        <begin position="489"/>
        <end position="508"/>
    </location>
</feature>
<dbReference type="EMBL" id="OIVN01005285">
    <property type="protein sequence ID" value="SPD21762.1"/>
    <property type="molecule type" value="Genomic_DNA"/>
</dbReference>
<feature type="region of interest" description="Disordered" evidence="1">
    <location>
        <begin position="458"/>
        <end position="527"/>
    </location>
</feature>
<feature type="region of interest" description="Disordered" evidence="1">
    <location>
        <begin position="362"/>
        <end position="400"/>
    </location>
</feature>
<name>A0A2N9IAP6_FAGSY</name>
<proteinExistence type="predicted"/>
<gene>
    <name evidence="3" type="ORF">FSB_LOCUS49644</name>
</gene>
<dbReference type="InterPro" id="IPR044824">
    <property type="entry name" value="MAIN-like"/>
</dbReference>
<dbReference type="PANTHER" id="PTHR46033:SF80">
    <property type="entry name" value="PROTEIN MAIN-LIKE 2-LIKE"/>
    <property type="match status" value="1"/>
</dbReference>
<dbReference type="AlphaFoldDB" id="A0A2N9IAP6"/>
<dbReference type="PANTHER" id="PTHR46033">
    <property type="entry name" value="PROTEIN MAIN-LIKE 2"/>
    <property type="match status" value="1"/>
</dbReference>
<dbReference type="GO" id="GO:0010073">
    <property type="term" value="P:meristem maintenance"/>
    <property type="evidence" value="ECO:0007669"/>
    <property type="project" value="InterPro"/>
</dbReference>
<feature type="domain" description="Aminotransferase-like plant mobile" evidence="2">
    <location>
        <begin position="112"/>
        <end position="171"/>
    </location>
</feature>
<dbReference type="InterPro" id="IPR019557">
    <property type="entry name" value="AminoTfrase-like_pln_mobile"/>
</dbReference>